<accession>A0A9D7FCY0</accession>
<comment type="caution">
    <text evidence="1">The sequence shown here is derived from an EMBL/GenBank/DDBJ whole genome shotgun (WGS) entry which is preliminary data.</text>
</comment>
<dbReference type="Proteomes" id="UP000886602">
    <property type="component" value="Unassembled WGS sequence"/>
</dbReference>
<protein>
    <submittedName>
        <fullName evidence="1">Uncharacterized protein</fullName>
    </submittedName>
</protein>
<name>A0A9D7FCY0_9RHOO</name>
<reference evidence="1" key="1">
    <citation type="submission" date="2020-10" db="EMBL/GenBank/DDBJ databases">
        <title>Connecting structure to function with the recovery of over 1000 high-quality activated sludge metagenome-assembled genomes encoding full-length rRNA genes using long-read sequencing.</title>
        <authorList>
            <person name="Singleton C.M."/>
            <person name="Petriglieri F."/>
            <person name="Kristensen J.M."/>
            <person name="Kirkegaard R.H."/>
            <person name="Michaelsen T.Y."/>
            <person name="Andersen M.H."/>
            <person name="Karst S.M."/>
            <person name="Dueholm M.S."/>
            <person name="Nielsen P.H."/>
            <person name="Albertsen M."/>
        </authorList>
    </citation>
    <scope>NUCLEOTIDE SEQUENCE</scope>
    <source>
        <strain evidence="1">EsbW_18-Q3-R4-48_MAXAC.044</strain>
    </source>
</reference>
<sequence length="46" mass="4358">MAGLLVGPVAGVPLAGGLVGSSCSLAPAVCCAGLFVCSRPVRCAAR</sequence>
<proteinExistence type="predicted"/>
<dbReference type="EMBL" id="JADJNC010000016">
    <property type="protein sequence ID" value="MBK7423583.1"/>
    <property type="molecule type" value="Genomic_DNA"/>
</dbReference>
<organism evidence="1 2">
    <name type="scientific">Candidatus Propionivibrio dominans</name>
    <dbReference type="NCBI Taxonomy" id="2954373"/>
    <lineage>
        <taxon>Bacteria</taxon>
        <taxon>Pseudomonadati</taxon>
        <taxon>Pseudomonadota</taxon>
        <taxon>Betaproteobacteria</taxon>
        <taxon>Rhodocyclales</taxon>
        <taxon>Rhodocyclaceae</taxon>
        <taxon>Propionivibrio</taxon>
    </lineage>
</organism>
<dbReference type="AlphaFoldDB" id="A0A9D7FCY0"/>
<evidence type="ECO:0000313" key="1">
    <source>
        <dbReference type="EMBL" id="MBK7423583.1"/>
    </source>
</evidence>
<evidence type="ECO:0000313" key="2">
    <source>
        <dbReference type="Proteomes" id="UP000886602"/>
    </source>
</evidence>
<gene>
    <name evidence="1" type="ORF">IPJ48_11040</name>
</gene>